<accession>A0AA38PPW5</accession>
<evidence type="ECO:0000313" key="4">
    <source>
        <dbReference type="Proteomes" id="UP001142393"/>
    </source>
</evidence>
<sequence>MNPAPTTHSTSISTFTTSRIAARPRVIPLYATSIPRRAKRPLFIHNNLPSKPYIRARVQEILEITPSASARSESPLTSEGESADGEDEAFNSAHPQPRPILIPRPLSVKDVKTAPWCEPLVTNYRFIARQAVDLYFDVKKTFPEQAAPMLAKAREHVESAIPQFSAHQRHWGADLLLKDQFKSKKDTLAAKTRREKEKREQEEEESTKAKEKRKSK</sequence>
<feature type="region of interest" description="Disordered" evidence="1">
    <location>
        <begin position="65"/>
        <end position="102"/>
    </location>
</feature>
<dbReference type="Proteomes" id="UP001163850">
    <property type="component" value="Unassembled WGS sequence"/>
</dbReference>
<organism evidence="2 4">
    <name type="scientific">Lentinula detonsa</name>
    <dbReference type="NCBI Taxonomy" id="2804962"/>
    <lineage>
        <taxon>Eukaryota</taxon>
        <taxon>Fungi</taxon>
        <taxon>Dikarya</taxon>
        <taxon>Basidiomycota</taxon>
        <taxon>Agaricomycotina</taxon>
        <taxon>Agaricomycetes</taxon>
        <taxon>Agaricomycetidae</taxon>
        <taxon>Agaricales</taxon>
        <taxon>Marasmiineae</taxon>
        <taxon>Omphalotaceae</taxon>
        <taxon>Lentinula</taxon>
    </lineage>
</organism>
<name>A0A9W8TVQ8_9AGAR</name>
<reference evidence="2" key="2">
    <citation type="submission" date="2022-08" db="EMBL/GenBank/DDBJ databases">
        <authorList>
            <consortium name="DOE Joint Genome Institute"/>
            <person name="Min B."/>
            <person name="Sierra-Patev S."/>
            <person name="Naranjo-Ortiz M."/>
            <person name="Looney B."/>
            <person name="Konkel Z."/>
            <person name="Slot J.C."/>
            <person name="Sakamoto Y."/>
            <person name="Steenwyk J.L."/>
            <person name="Rokas A."/>
            <person name="Carro J."/>
            <person name="Camarero S."/>
            <person name="Ferreira P."/>
            <person name="Molpeceres G."/>
            <person name="Ruiz-duenas F.J."/>
            <person name="Serrano A."/>
            <person name="Henrissat B."/>
            <person name="Drula E."/>
            <person name="Hughes K.W."/>
            <person name="Mata J.L."/>
            <person name="Ishikawa N.K."/>
            <person name="Vargas-Isla R."/>
            <person name="Ushijima S."/>
            <person name="Smith C.A."/>
            <person name="Ahrendt S."/>
            <person name="Andreopoulos W."/>
            <person name="He G."/>
            <person name="LaButti K."/>
            <person name="Lipzen A."/>
            <person name="Ng V."/>
            <person name="Riley R."/>
            <person name="Sandor L."/>
            <person name="Barry K."/>
            <person name="Martinez A.T."/>
            <person name="Xiao Y."/>
            <person name="Gibbons J.G."/>
            <person name="Terashima K."/>
            <person name="Hibbett D.S."/>
            <person name="Grigoriev I.V."/>
        </authorList>
    </citation>
    <scope>NUCLEOTIDE SEQUENCE</scope>
    <source>
        <strain evidence="2">TFB7810</strain>
    </source>
</reference>
<feature type="compositionally biased region" description="Polar residues" evidence="1">
    <location>
        <begin position="66"/>
        <end position="80"/>
    </location>
</feature>
<reference evidence="3" key="1">
    <citation type="submission" date="2022-08" db="EMBL/GenBank/DDBJ databases">
        <authorList>
            <consortium name="DOE Joint Genome Institute"/>
            <person name="Min B."/>
            <person name="Riley R."/>
            <person name="Sierra-Patev S."/>
            <person name="Naranjo-Ortiz M."/>
            <person name="Looney B."/>
            <person name="Konkel Z."/>
            <person name="Slot J.C."/>
            <person name="Sakamoto Y."/>
            <person name="Steenwyk J.L."/>
            <person name="Rokas A."/>
            <person name="Carro J."/>
            <person name="Camarero S."/>
            <person name="Ferreira P."/>
            <person name="Molpeceres G."/>
            <person name="Ruiz-Duenas F.J."/>
            <person name="Serrano A."/>
            <person name="Henrissat B."/>
            <person name="Drula E."/>
            <person name="Hughes K.W."/>
            <person name="Mata J.L."/>
            <person name="Ishikawa N.K."/>
            <person name="Vargas-Isla R."/>
            <person name="Ushijima S."/>
            <person name="Smith C.A."/>
            <person name="Ahrendt S."/>
            <person name="Andreopoulos W."/>
            <person name="He G."/>
            <person name="Labutti K."/>
            <person name="Lipzen A."/>
            <person name="Ng V."/>
            <person name="Sandor L."/>
            <person name="Barry K."/>
            <person name="Martinez A.T."/>
            <person name="Xiao Y."/>
            <person name="Gibbons J.G."/>
            <person name="Terashima K."/>
            <person name="Hibbett D.S."/>
            <person name="Grigoriev I.V."/>
        </authorList>
    </citation>
    <scope>NUCLEOTIDE SEQUENCE</scope>
    <source>
        <strain evidence="3">TFB7829</strain>
    </source>
</reference>
<dbReference type="EMBL" id="JANVFU010000010">
    <property type="protein sequence ID" value="KAJ3742532.1"/>
    <property type="molecule type" value="Genomic_DNA"/>
</dbReference>
<evidence type="ECO:0000313" key="3">
    <source>
        <dbReference type="EMBL" id="KAJ3979171.1"/>
    </source>
</evidence>
<protein>
    <submittedName>
        <fullName evidence="2">Uncharacterized protein</fullName>
    </submittedName>
</protein>
<gene>
    <name evidence="2" type="ORF">DFH05DRAFT_1527092</name>
    <name evidence="3" type="ORF">F5890DRAFT_1478752</name>
</gene>
<feature type="region of interest" description="Disordered" evidence="1">
    <location>
        <begin position="186"/>
        <end position="216"/>
    </location>
</feature>
<reference evidence="2 4" key="3">
    <citation type="journal article" date="2023" name="Proc. Natl. Acad. Sci. U.S.A.">
        <title>A global phylogenomic analysis of the shiitake genus Lentinula.</title>
        <authorList>
            <person name="Sierra-Patev S."/>
            <person name="Min B."/>
            <person name="Naranjo-Ortiz M."/>
            <person name="Looney B."/>
            <person name="Konkel Z."/>
            <person name="Slot J.C."/>
            <person name="Sakamoto Y."/>
            <person name="Steenwyk J.L."/>
            <person name="Rokas A."/>
            <person name="Carro J."/>
            <person name="Camarero S."/>
            <person name="Ferreira P."/>
            <person name="Molpeceres G."/>
            <person name="Ruiz-Duenas F.J."/>
            <person name="Serrano A."/>
            <person name="Henrissat B."/>
            <person name="Drula E."/>
            <person name="Hughes K.W."/>
            <person name="Mata J.L."/>
            <person name="Ishikawa N.K."/>
            <person name="Vargas-Isla R."/>
            <person name="Ushijima S."/>
            <person name="Smith C.A."/>
            <person name="Donoghue J."/>
            <person name="Ahrendt S."/>
            <person name="Andreopoulos W."/>
            <person name="He G."/>
            <person name="LaButti K."/>
            <person name="Lipzen A."/>
            <person name="Ng V."/>
            <person name="Riley R."/>
            <person name="Sandor L."/>
            <person name="Barry K."/>
            <person name="Martinez A.T."/>
            <person name="Xiao Y."/>
            <person name="Gibbons J.G."/>
            <person name="Terashima K."/>
            <person name="Grigoriev I.V."/>
            <person name="Hibbett D."/>
        </authorList>
    </citation>
    <scope>NUCLEOTIDE SEQUENCE [LARGE SCALE GENOMIC DNA]</scope>
    <source>
        <strain evidence="2 4">TFB7810</strain>
    </source>
</reference>
<evidence type="ECO:0000313" key="2">
    <source>
        <dbReference type="EMBL" id="KAJ3742532.1"/>
    </source>
</evidence>
<proteinExistence type="predicted"/>
<evidence type="ECO:0000256" key="1">
    <source>
        <dbReference type="SAM" id="MobiDB-lite"/>
    </source>
</evidence>
<feature type="compositionally biased region" description="Basic and acidic residues" evidence="1">
    <location>
        <begin position="186"/>
        <end position="209"/>
    </location>
</feature>
<comment type="caution">
    <text evidence="2">The sequence shown here is derived from an EMBL/GenBank/DDBJ whole genome shotgun (WGS) entry which is preliminary data.</text>
</comment>
<dbReference type="Proteomes" id="UP001142393">
    <property type="component" value="Unassembled WGS sequence"/>
</dbReference>
<keyword evidence="4" id="KW-1185">Reference proteome</keyword>
<dbReference type="AlphaFoldDB" id="A0A9W8TVQ8"/>
<accession>A0A9W8TVQ8</accession>
<dbReference type="EMBL" id="MU802454">
    <property type="protein sequence ID" value="KAJ3979171.1"/>
    <property type="molecule type" value="Genomic_DNA"/>
</dbReference>